<feature type="transmembrane region" description="Helical" evidence="1">
    <location>
        <begin position="36"/>
        <end position="56"/>
    </location>
</feature>
<dbReference type="RefSeq" id="WP_219197671.1">
    <property type="nucleotide sequence ID" value="NZ_ABEXOE020000033.1"/>
</dbReference>
<dbReference type="Proteomes" id="UP001155882">
    <property type="component" value="Unassembled WGS sequence"/>
</dbReference>
<protein>
    <submittedName>
        <fullName evidence="2">Phage holin family protein</fullName>
    </submittedName>
</protein>
<name>A0AAE2ZEB1_PRORE</name>
<sequence length="97" mass="10593">MEEHEKTFIALFFMGVLIAIGKILTSDEQITVRLFFGRVILGAAISVLAGALLIWFPDISPLALTGIGTAFGIAGYQLVEMWLKKRGSALLQGRLKK</sequence>
<comment type="caution">
    <text evidence="2">The sequence shown here is derived from an EMBL/GenBank/DDBJ whole genome shotgun (WGS) entry which is preliminary data.</text>
</comment>
<keyword evidence="1" id="KW-0812">Transmembrane</keyword>
<dbReference type="Pfam" id="PF04550">
    <property type="entry name" value="Phage_holin_3_2"/>
    <property type="match status" value="1"/>
</dbReference>
<dbReference type="GO" id="GO:0044660">
    <property type="term" value="P:viral release via pore formation in host cell membrane"/>
    <property type="evidence" value="ECO:0007669"/>
    <property type="project" value="InterPro"/>
</dbReference>
<reference evidence="2" key="1">
    <citation type="submission" date="2021-07" db="EMBL/GenBank/DDBJ databases">
        <authorList>
            <person name="Stanton E."/>
        </authorList>
    </citation>
    <scope>NUCLEOTIDE SEQUENCE</scope>
    <source>
        <strain evidence="2">2021EL-01139</strain>
    </source>
</reference>
<feature type="transmembrane region" description="Helical" evidence="1">
    <location>
        <begin position="62"/>
        <end position="79"/>
    </location>
</feature>
<dbReference type="AlphaFoldDB" id="A0AAE2ZEB1"/>
<gene>
    <name evidence="2" type="ORF">KYI77_08280</name>
</gene>
<evidence type="ECO:0000313" key="3">
    <source>
        <dbReference type="Proteomes" id="UP001155882"/>
    </source>
</evidence>
<organism evidence="2 3">
    <name type="scientific">Providencia rettgeri</name>
    <dbReference type="NCBI Taxonomy" id="587"/>
    <lineage>
        <taxon>Bacteria</taxon>
        <taxon>Pseudomonadati</taxon>
        <taxon>Pseudomonadota</taxon>
        <taxon>Gammaproteobacteria</taxon>
        <taxon>Enterobacterales</taxon>
        <taxon>Morganellaceae</taxon>
        <taxon>Providencia</taxon>
    </lineage>
</organism>
<dbReference type="InterPro" id="IPR007633">
    <property type="entry name" value="Phage_P2_Holin"/>
</dbReference>
<feature type="transmembrane region" description="Helical" evidence="1">
    <location>
        <begin position="6"/>
        <end position="24"/>
    </location>
</feature>
<keyword evidence="1" id="KW-1133">Transmembrane helix</keyword>
<proteinExistence type="predicted"/>
<accession>A0AAE2ZEB1</accession>
<evidence type="ECO:0000313" key="2">
    <source>
        <dbReference type="EMBL" id="MBW3116451.1"/>
    </source>
</evidence>
<evidence type="ECO:0000256" key="1">
    <source>
        <dbReference type="SAM" id="Phobius"/>
    </source>
</evidence>
<dbReference type="EMBL" id="JAHWLI010000020">
    <property type="protein sequence ID" value="MBW3116451.1"/>
    <property type="molecule type" value="Genomic_DNA"/>
</dbReference>
<keyword evidence="1" id="KW-0472">Membrane</keyword>